<gene>
    <name evidence="1" type="ORF">H9636_06380</name>
</gene>
<dbReference type="RefSeq" id="WP_191706787.1">
    <property type="nucleotide sequence ID" value="NZ_JACSQA010000006.1"/>
</dbReference>
<reference evidence="1 2" key="1">
    <citation type="submission" date="2020-08" db="EMBL/GenBank/DDBJ databases">
        <title>A Genomic Blueprint of the Chicken Gut Microbiome.</title>
        <authorList>
            <person name="Gilroy R."/>
            <person name="Ravi A."/>
            <person name="Getino M."/>
            <person name="Pursley I."/>
            <person name="Horton D.L."/>
            <person name="Alikhan N.-F."/>
            <person name="Baker D."/>
            <person name="Gharbi K."/>
            <person name="Hall N."/>
            <person name="Watson M."/>
            <person name="Adriaenssens E.M."/>
            <person name="Foster-Nyarko E."/>
            <person name="Jarju S."/>
            <person name="Secka A."/>
            <person name="Antonio M."/>
            <person name="Oren A."/>
            <person name="Chaudhuri R."/>
            <person name="La Ragione R.M."/>
            <person name="Hildebrand F."/>
            <person name="Pallen M.J."/>
        </authorList>
    </citation>
    <scope>NUCLEOTIDE SEQUENCE [LARGE SCALE GENOMIC DNA]</scope>
    <source>
        <strain evidence="1 2">Re31</strain>
    </source>
</reference>
<dbReference type="Proteomes" id="UP000640930">
    <property type="component" value="Unassembled WGS sequence"/>
</dbReference>
<comment type="caution">
    <text evidence="1">The sequence shown here is derived from an EMBL/GenBank/DDBJ whole genome shotgun (WGS) entry which is preliminary data.</text>
</comment>
<protein>
    <submittedName>
        <fullName evidence="1">Uncharacterized protein</fullName>
    </submittedName>
</protein>
<name>A0ABR8XAD0_9BACL</name>
<accession>A0ABR8XAD0</accession>
<evidence type="ECO:0000313" key="2">
    <source>
        <dbReference type="Proteomes" id="UP000640930"/>
    </source>
</evidence>
<organism evidence="1 2">
    <name type="scientific">Ureibacillus galli</name>
    <dbReference type="NCBI Taxonomy" id="2762222"/>
    <lineage>
        <taxon>Bacteria</taxon>
        <taxon>Bacillati</taxon>
        <taxon>Bacillota</taxon>
        <taxon>Bacilli</taxon>
        <taxon>Bacillales</taxon>
        <taxon>Caryophanaceae</taxon>
        <taxon>Ureibacillus</taxon>
    </lineage>
</organism>
<sequence length="99" mass="11597">MDILTYHGQMIYVKTTNHDILLLKVMGKYNNEQSYKVKVLEMNGEMMDEDMVIHNEEITRICILPYEIQQGIELTVNHIPTFNFNDSKNLPSHIEIGEK</sequence>
<evidence type="ECO:0000313" key="1">
    <source>
        <dbReference type="EMBL" id="MBD8026282.1"/>
    </source>
</evidence>
<dbReference type="EMBL" id="JACSQA010000006">
    <property type="protein sequence ID" value="MBD8026282.1"/>
    <property type="molecule type" value="Genomic_DNA"/>
</dbReference>
<proteinExistence type="predicted"/>
<keyword evidence="2" id="KW-1185">Reference proteome</keyword>